<gene>
    <name evidence="7" type="ORF">V5799_016991</name>
</gene>
<keyword evidence="4" id="KW-0482">Metalloprotease</keyword>
<dbReference type="SUPFAM" id="SSF55486">
    <property type="entry name" value="Metalloproteases ('zincins'), catalytic domain"/>
    <property type="match status" value="1"/>
</dbReference>
<organism evidence="7 8">
    <name type="scientific">Amblyomma americanum</name>
    <name type="common">Lone star tick</name>
    <dbReference type="NCBI Taxonomy" id="6943"/>
    <lineage>
        <taxon>Eukaryota</taxon>
        <taxon>Metazoa</taxon>
        <taxon>Ecdysozoa</taxon>
        <taxon>Arthropoda</taxon>
        <taxon>Chelicerata</taxon>
        <taxon>Arachnida</taxon>
        <taxon>Acari</taxon>
        <taxon>Parasitiformes</taxon>
        <taxon>Ixodida</taxon>
        <taxon>Ixodoidea</taxon>
        <taxon>Ixodidae</taxon>
        <taxon>Amblyomminae</taxon>
        <taxon>Amblyomma</taxon>
    </lineage>
</organism>
<evidence type="ECO:0000256" key="1">
    <source>
        <dbReference type="ARBA" id="ARBA00022670"/>
    </source>
</evidence>
<keyword evidence="1" id="KW-0645">Protease</keyword>
<evidence type="ECO:0000256" key="2">
    <source>
        <dbReference type="ARBA" id="ARBA00022801"/>
    </source>
</evidence>
<evidence type="ECO:0000313" key="7">
    <source>
        <dbReference type="EMBL" id="KAK8781670.1"/>
    </source>
</evidence>
<evidence type="ECO:0000313" key="8">
    <source>
        <dbReference type="Proteomes" id="UP001321473"/>
    </source>
</evidence>
<evidence type="ECO:0000256" key="5">
    <source>
        <dbReference type="PROSITE-ProRule" id="PRU00276"/>
    </source>
</evidence>
<name>A0AAQ4F3D2_AMBAM</name>
<protein>
    <recommendedName>
        <fullName evidence="6">Peptidase M12B domain-containing protein</fullName>
    </recommendedName>
</protein>
<comment type="caution">
    <text evidence="5">Lacks conserved residue(s) required for the propagation of feature annotation.</text>
</comment>
<keyword evidence="5" id="KW-0479">Metal-binding</keyword>
<dbReference type="PANTHER" id="PTHR11905">
    <property type="entry name" value="ADAM A DISINTEGRIN AND METALLOPROTEASE DOMAIN"/>
    <property type="match status" value="1"/>
</dbReference>
<sequence>MKSMSLFQVNLRYLDMRRPNITFKLVGITRNTDDVFAHEVYDTLEATQTLEGLVKYYKGGNIPGNPDAVYLITGRDLSSIENGVLQKGVAGLAFLGRLCTKLAVAEGEDIAGSYSGVYPMAHELAHILGAEHDESPRCPWSAGYLMSYVDGGTNKYKLSVCSEEQIRRTVLKATDICLRETSKTNYMDQHRKFPGQKLSDVSYCRKMLKQYGGRHNVVTARKPWNLASKCKMRCCFQQGYQMWCQEVDILEGMACSGQRTCRRGVCGNHRWA</sequence>
<evidence type="ECO:0000256" key="4">
    <source>
        <dbReference type="ARBA" id="ARBA00023049"/>
    </source>
</evidence>
<dbReference type="EMBL" id="JARKHS020007442">
    <property type="protein sequence ID" value="KAK8781670.1"/>
    <property type="molecule type" value="Genomic_DNA"/>
</dbReference>
<proteinExistence type="predicted"/>
<accession>A0AAQ4F3D2</accession>
<dbReference type="AlphaFoldDB" id="A0AAQ4F3D2"/>
<dbReference type="Pfam" id="PF01421">
    <property type="entry name" value="Reprolysin"/>
    <property type="match status" value="1"/>
</dbReference>
<dbReference type="InterPro" id="IPR024079">
    <property type="entry name" value="MetalloPept_cat_dom_sf"/>
</dbReference>
<keyword evidence="8" id="KW-1185">Reference proteome</keyword>
<feature type="active site" evidence="5">
    <location>
        <position position="123"/>
    </location>
</feature>
<keyword evidence="3 5" id="KW-0862">Zinc</keyword>
<feature type="domain" description="Peptidase M12B" evidence="6">
    <location>
        <begin position="1"/>
        <end position="182"/>
    </location>
</feature>
<dbReference type="GO" id="GO:0004222">
    <property type="term" value="F:metalloendopeptidase activity"/>
    <property type="evidence" value="ECO:0007669"/>
    <property type="project" value="InterPro"/>
</dbReference>
<dbReference type="Proteomes" id="UP001321473">
    <property type="component" value="Unassembled WGS sequence"/>
</dbReference>
<keyword evidence="2" id="KW-0378">Hydrolase</keyword>
<dbReference type="InterPro" id="IPR001590">
    <property type="entry name" value="Peptidase_M12B"/>
</dbReference>
<dbReference type="GO" id="GO:0006509">
    <property type="term" value="P:membrane protein ectodomain proteolysis"/>
    <property type="evidence" value="ECO:0007669"/>
    <property type="project" value="TreeGrafter"/>
</dbReference>
<feature type="binding site" evidence="5">
    <location>
        <position position="122"/>
    </location>
    <ligand>
        <name>Zn(2+)</name>
        <dbReference type="ChEBI" id="CHEBI:29105"/>
        <note>catalytic</note>
    </ligand>
</feature>
<dbReference type="Gene3D" id="3.40.390.10">
    <property type="entry name" value="Collagenase (Catalytic Domain)"/>
    <property type="match status" value="1"/>
</dbReference>
<reference evidence="7 8" key="1">
    <citation type="journal article" date="2023" name="Arcadia Sci">
        <title>De novo assembly of a long-read Amblyomma americanum tick genome.</title>
        <authorList>
            <person name="Chou S."/>
            <person name="Poskanzer K.E."/>
            <person name="Rollins M."/>
            <person name="Thuy-Boun P.S."/>
        </authorList>
    </citation>
    <scope>NUCLEOTIDE SEQUENCE [LARGE SCALE GENOMIC DNA]</scope>
    <source>
        <strain evidence="7">F_SG_1</strain>
        <tissue evidence="7">Salivary glands</tissue>
    </source>
</reference>
<dbReference type="PROSITE" id="PS50215">
    <property type="entry name" value="ADAM_MEPRO"/>
    <property type="match status" value="1"/>
</dbReference>
<feature type="binding site" evidence="5">
    <location>
        <position position="132"/>
    </location>
    <ligand>
        <name>Zn(2+)</name>
        <dbReference type="ChEBI" id="CHEBI:29105"/>
        <note>catalytic</note>
    </ligand>
</feature>
<dbReference type="PANTHER" id="PTHR11905:SF159">
    <property type="entry name" value="ADAM METALLOPROTEASE"/>
    <property type="match status" value="1"/>
</dbReference>
<evidence type="ECO:0000259" key="6">
    <source>
        <dbReference type="PROSITE" id="PS50215"/>
    </source>
</evidence>
<dbReference type="GO" id="GO:0046872">
    <property type="term" value="F:metal ion binding"/>
    <property type="evidence" value="ECO:0007669"/>
    <property type="project" value="UniProtKB-KW"/>
</dbReference>
<comment type="caution">
    <text evidence="7">The sequence shown here is derived from an EMBL/GenBank/DDBJ whole genome shotgun (WGS) entry which is preliminary data.</text>
</comment>
<feature type="binding site" evidence="5">
    <location>
        <position position="126"/>
    </location>
    <ligand>
        <name>Zn(2+)</name>
        <dbReference type="ChEBI" id="CHEBI:29105"/>
        <note>catalytic</note>
    </ligand>
</feature>
<evidence type="ECO:0000256" key="3">
    <source>
        <dbReference type="ARBA" id="ARBA00022833"/>
    </source>
</evidence>